<feature type="transmembrane region" description="Helical" evidence="1">
    <location>
        <begin position="12"/>
        <end position="33"/>
    </location>
</feature>
<proteinExistence type="predicted"/>
<evidence type="ECO:0000313" key="3">
    <source>
        <dbReference type="EnsemblPlants" id="Pp3c15_690V3.1"/>
    </source>
</evidence>
<accession>A0A2K1JBE0</accession>
<dbReference type="EMBL" id="ABEU02000015">
    <property type="protein sequence ID" value="PNR38849.1"/>
    <property type="molecule type" value="Genomic_DNA"/>
</dbReference>
<evidence type="ECO:0000313" key="4">
    <source>
        <dbReference type="Proteomes" id="UP000006727"/>
    </source>
</evidence>
<reference evidence="3" key="3">
    <citation type="submission" date="2020-12" db="UniProtKB">
        <authorList>
            <consortium name="EnsemblPlants"/>
        </authorList>
    </citation>
    <scope>IDENTIFICATION</scope>
</reference>
<keyword evidence="1" id="KW-1133">Transmembrane helix</keyword>
<reference evidence="2 4" key="1">
    <citation type="journal article" date="2008" name="Science">
        <title>The Physcomitrella genome reveals evolutionary insights into the conquest of land by plants.</title>
        <authorList>
            <person name="Rensing S."/>
            <person name="Lang D."/>
            <person name="Zimmer A."/>
            <person name="Terry A."/>
            <person name="Salamov A."/>
            <person name="Shapiro H."/>
            <person name="Nishiyama T."/>
            <person name="Perroud P.-F."/>
            <person name="Lindquist E."/>
            <person name="Kamisugi Y."/>
            <person name="Tanahashi T."/>
            <person name="Sakakibara K."/>
            <person name="Fujita T."/>
            <person name="Oishi K."/>
            <person name="Shin-I T."/>
            <person name="Kuroki Y."/>
            <person name="Toyoda A."/>
            <person name="Suzuki Y."/>
            <person name="Hashimoto A."/>
            <person name="Yamaguchi K."/>
            <person name="Sugano A."/>
            <person name="Kohara Y."/>
            <person name="Fujiyama A."/>
            <person name="Anterola A."/>
            <person name="Aoki S."/>
            <person name="Ashton N."/>
            <person name="Barbazuk W.B."/>
            <person name="Barker E."/>
            <person name="Bennetzen J."/>
            <person name="Bezanilla M."/>
            <person name="Blankenship R."/>
            <person name="Cho S.H."/>
            <person name="Dutcher S."/>
            <person name="Estelle M."/>
            <person name="Fawcett J.A."/>
            <person name="Gundlach H."/>
            <person name="Hanada K."/>
            <person name="Heyl A."/>
            <person name="Hicks K.A."/>
            <person name="Hugh J."/>
            <person name="Lohr M."/>
            <person name="Mayer K."/>
            <person name="Melkozernov A."/>
            <person name="Murata T."/>
            <person name="Nelson D."/>
            <person name="Pils B."/>
            <person name="Prigge M."/>
            <person name="Reiss B."/>
            <person name="Renner T."/>
            <person name="Rombauts S."/>
            <person name="Rushton P."/>
            <person name="Sanderfoot A."/>
            <person name="Schween G."/>
            <person name="Shiu S.-H."/>
            <person name="Stueber K."/>
            <person name="Theodoulou F.L."/>
            <person name="Tu H."/>
            <person name="Van de Peer Y."/>
            <person name="Verrier P.J."/>
            <person name="Waters E."/>
            <person name="Wood A."/>
            <person name="Yang L."/>
            <person name="Cove D."/>
            <person name="Cuming A."/>
            <person name="Hasebe M."/>
            <person name="Lucas S."/>
            <person name="Mishler D.B."/>
            <person name="Reski R."/>
            <person name="Grigoriev I."/>
            <person name="Quatrano R.S."/>
            <person name="Boore J.L."/>
        </authorList>
    </citation>
    <scope>NUCLEOTIDE SEQUENCE [LARGE SCALE GENOMIC DNA]</scope>
    <source>
        <strain evidence="3 4">cv. Gransden 2004</strain>
    </source>
</reference>
<dbReference type="Proteomes" id="UP000006727">
    <property type="component" value="Chromosome 15"/>
</dbReference>
<protein>
    <submittedName>
        <fullName evidence="2 3">Uncharacterized protein</fullName>
    </submittedName>
</protein>
<sequence length="88" mass="9926">MSPPPNFQCSFIHLLVFSFVGIISSIVGVDVIGSFSPFIKIERLIVKGCVVQHKHSALGEIKFCKYIRPHFRWGSELQLNSLRINLSP</sequence>
<organism evidence="2">
    <name type="scientific">Physcomitrium patens</name>
    <name type="common">Spreading-leaved earth moss</name>
    <name type="synonym">Physcomitrella patens</name>
    <dbReference type="NCBI Taxonomy" id="3218"/>
    <lineage>
        <taxon>Eukaryota</taxon>
        <taxon>Viridiplantae</taxon>
        <taxon>Streptophyta</taxon>
        <taxon>Embryophyta</taxon>
        <taxon>Bryophyta</taxon>
        <taxon>Bryophytina</taxon>
        <taxon>Bryopsida</taxon>
        <taxon>Funariidae</taxon>
        <taxon>Funariales</taxon>
        <taxon>Funariaceae</taxon>
        <taxon>Physcomitrium</taxon>
    </lineage>
</organism>
<evidence type="ECO:0000313" key="2">
    <source>
        <dbReference type="EMBL" id="PNR38849.1"/>
    </source>
</evidence>
<gene>
    <name evidence="2" type="ORF">PHYPA_019127</name>
</gene>
<keyword evidence="1" id="KW-0472">Membrane</keyword>
<keyword evidence="4" id="KW-1185">Reference proteome</keyword>
<dbReference type="AlphaFoldDB" id="A0A2K1JBE0"/>
<keyword evidence="1" id="KW-0812">Transmembrane</keyword>
<dbReference type="Gramene" id="Pp3c15_690V3.1">
    <property type="protein sequence ID" value="Pp3c15_690V3.1"/>
    <property type="gene ID" value="Pp3c15_690"/>
</dbReference>
<dbReference type="InParanoid" id="A0A2K1JBE0"/>
<name>A0A2K1JBE0_PHYPA</name>
<dbReference type="EnsemblPlants" id="Pp3c15_690V3.1">
    <property type="protein sequence ID" value="Pp3c15_690V3.1"/>
    <property type="gene ID" value="Pp3c15_690"/>
</dbReference>
<reference evidence="2 4" key="2">
    <citation type="journal article" date="2018" name="Plant J.">
        <title>The Physcomitrella patens chromosome-scale assembly reveals moss genome structure and evolution.</title>
        <authorList>
            <person name="Lang D."/>
            <person name="Ullrich K.K."/>
            <person name="Murat F."/>
            <person name="Fuchs J."/>
            <person name="Jenkins J."/>
            <person name="Haas F.B."/>
            <person name="Piednoel M."/>
            <person name="Gundlach H."/>
            <person name="Van Bel M."/>
            <person name="Meyberg R."/>
            <person name="Vives C."/>
            <person name="Morata J."/>
            <person name="Symeonidi A."/>
            <person name="Hiss M."/>
            <person name="Muchero W."/>
            <person name="Kamisugi Y."/>
            <person name="Saleh O."/>
            <person name="Blanc G."/>
            <person name="Decker E.L."/>
            <person name="van Gessel N."/>
            <person name="Grimwood J."/>
            <person name="Hayes R.D."/>
            <person name="Graham S.W."/>
            <person name="Gunter L.E."/>
            <person name="McDaniel S.F."/>
            <person name="Hoernstein S.N.W."/>
            <person name="Larsson A."/>
            <person name="Li F.W."/>
            <person name="Perroud P.F."/>
            <person name="Phillips J."/>
            <person name="Ranjan P."/>
            <person name="Rokshar D.S."/>
            <person name="Rothfels C.J."/>
            <person name="Schneider L."/>
            <person name="Shu S."/>
            <person name="Stevenson D.W."/>
            <person name="Thummler F."/>
            <person name="Tillich M."/>
            <person name="Villarreal Aguilar J.C."/>
            <person name="Widiez T."/>
            <person name="Wong G.K."/>
            <person name="Wymore A."/>
            <person name="Zhang Y."/>
            <person name="Zimmer A.D."/>
            <person name="Quatrano R.S."/>
            <person name="Mayer K.F.X."/>
            <person name="Goodstein D."/>
            <person name="Casacuberta J.M."/>
            <person name="Vandepoele K."/>
            <person name="Reski R."/>
            <person name="Cuming A.C."/>
            <person name="Tuskan G.A."/>
            <person name="Maumus F."/>
            <person name="Salse J."/>
            <person name="Schmutz J."/>
            <person name="Rensing S.A."/>
        </authorList>
    </citation>
    <scope>NUCLEOTIDE SEQUENCE [LARGE SCALE GENOMIC DNA]</scope>
    <source>
        <strain evidence="3 4">cv. Gransden 2004</strain>
    </source>
</reference>
<evidence type="ECO:0000256" key="1">
    <source>
        <dbReference type="SAM" id="Phobius"/>
    </source>
</evidence>
<dbReference type="EnsemblPlants" id="Pp3c15_690V3.2">
    <property type="protein sequence ID" value="Pp3c15_690V3.2"/>
    <property type="gene ID" value="Pp3c15_690"/>
</dbReference>
<dbReference type="Gramene" id="Pp3c15_690V3.2">
    <property type="protein sequence ID" value="Pp3c15_690V3.2"/>
    <property type="gene ID" value="Pp3c15_690"/>
</dbReference>